<dbReference type="GO" id="GO:0016787">
    <property type="term" value="F:hydrolase activity"/>
    <property type="evidence" value="ECO:0007669"/>
    <property type="project" value="UniProtKB-KW"/>
</dbReference>
<reference evidence="8 9" key="1">
    <citation type="submission" date="2020-02" db="EMBL/GenBank/DDBJ databases">
        <title>Pelistega sp. NLN82 were isolated from wild rodents of the Hainan Island.</title>
        <authorList>
            <person name="Niu N."/>
            <person name="Zhou J."/>
        </authorList>
    </citation>
    <scope>NUCLEOTIDE SEQUENCE [LARGE SCALE GENOMIC DNA]</scope>
    <source>
        <strain evidence="8 9">NLN82</strain>
    </source>
</reference>
<evidence type="ECO:0000259" key="7">
    <source>
        <dbReference type="PROSITE" id="PS51194"/>
    </source>
</evidence>
<dbReference type="EMBL" id="JAAGYR010000002">
    <property type="protein sequence ID" value="NEN74939.1"/>
    <property type="molecule type" value="Genomic_DNA"/>
</dbReference>
<dbReference type="Pfam" id="PF07717">
    <property type="entry name" value="OB_NTP_bind"/>
    <property type="match status" value="1"/>
</dbReference>
<dbReference type="PANTHER" id="PTHR18934:SF99">
    <property type="entry name" value="ATP-DEPENDENT RNA HELICASE DHX37-RELATED"/>
    <property type="match status" value="1"/>
</dbReference>
<evidence type="ECO:0000256" key="2">
    <source>
        <dbReference type="ARBA" id="ARBA00022801"/>
    </source>
</evidence>
<evidence type="ECO:0000259" key="6">
    <source>
        <dbReference type="PROSITE" id="PS51192"/>
    </source>
</evidence>
<dbReference type="SMART" id="SM00490">
    <property type="entry name" value="HELICc"/>
    <property type="match status" value="1"/>
</dbReference>
<keyword evidence="9" id="KW-1185">Reference proteome</keyword>
<dbReference type="SMART" id="SM00487">
    <property type="entry name" value="DEXDc"/>
    <property type="match status" value="1"/>
</dbReference>
<dbReference type="Gene3D" id="1.20.120.1080">
    <property type="match status" value="1"/>
</dbReference>
<evidence type="ECO:0000256" key="5">
    <source>
        <dbReference type="SAM" id="MobiDB-lite"/>
    </source>
</evidence>
<feature type="domain" description="Helicase C-terminal" evidence="7">
    <location>
        <begin position="289"/>
        <end position="461"/>
    </location>
</feature>
<sequence length="1319" mass="151396">MNKKAKQDHQKTISVEASEVLSTRLAKSTQLRIKKRKTTSPKKIPSAPDLSAKPTPPLEKTPRALPPIHYDDELPVSGKREEIAKAIEQHQVVIVSGETGSGKTTQLPKICLALGRGQKGLIGHTQPRRIAAISVAKRIAQELKTEIGDWVGYQVRFNDKTGPNAAIKLMTDGILLAETQQDPLLRKYDTIIIDEAHERSLNIDFLLGLLKNILKKRADLKLIITSATIDADRFAQHFANAQGIAAPIIEVSGRLYPVEVRYRPIGLIEEEDSVYSTQQDRMDRDEEKDLINAIIDGVDECMRVGSGDILIFLPGEREIRETADALHKHKMAAVQVLPLFARMSQAEQERIFQPSTNLRRIILATNVAETSLTVPGIRFVIDSGLARIKRYSWRNKVEQLQIEKISQASANQRAGRCGRIGAGVCIRLYDELDFKRRAAFSDPEILRSSLASVILRMKALKLHDIEQFPFVDQPTGKAIADGYHILHELGALDTHNHITPVGRVLAELPLDPKIARMILSAKEQHSLHEVLIIAAALSVQDPRERPFDAKEQSTQAHAKFKDEKSEFISYLKLWDWYHDKVEHKASQRKLVNELRKEYLSPIRLREWHDIHSQLLTLVAEKGWRINQTAATYEQIHKALLSGLLGNIGLKSEQDNQIYQGARDIRFMIHPSSTLAKKAGKWIMAGELVETSRLFARIIAKIEPQWIERVAEHLLKKQWSDPHWNRQRGQVQVNERATLYSIPIYNGRKVHYGRINPQAAREVFIREALVTGEIDSQLPFIIKNRQLIEEIERLEHRSRRPDILVDDELIFAFYDQHIATDIYQMATLEAWYKRLSKEEQKALILDKKDLMRHEAAGVTTQVFPKKFTWDGLDLPLDYHFEPGSPKDGVTMTIPVYALRQIDPVPTQWLVPGMLREKVQLLLKSLPQKLRRHCVPLPEYARDFYFRHEHILQKPNRPLLQALIDDIWATTQTRVKEEDFKVETLPPHMHMIFKVVDEYGRMLSASRHLSLLKAEHATQTQESFQKVAEHDRYAAALLKTDQITTWDFGELPDILEIKKGQQSVIGYPALVDEGTHCAIDVFDELEQALDKHKKGLLRLFKLGLKEQIKYWQKNIHDITKMSMLYLPLGTQEELLSDIIDCALIQAALIDPLPMNQQTFEDRKMVVKEKLGLLVNEVARLCYQILEQWHQTQKKMGAIKAYKNAYQDMMSNQSALMQKHFLTQTDYSHLNHFVRYLKADFVRAEKIQTDPARDTRLMAEMAPLLTNYQRAFAQLKGREDKGLEDFRWLLQELRVALFAQELRTPMPVSVKRLQKAWLMRGA</sequence>
<dbReference type="Pfam" id="PF04408">
    <property type="entry name" value="WHD_HA2"/>
    <property type="match status" value="1"/>
</dbReference>
<dbReference type="PANTHER" id="PTHR18934">
    <property type="entry name" value="ATP-DEPENDENT RNA HELICASE"/>
    <property type="match status" value="1"/>
</dbReference>
<dbReference type="Pfam" id="PF00271">
    <property type="entry name" value="Helicase_C"/>
    <property type="match status" value="1"/>
</dbReference>
<dbReference type="PROSITE" id="PS51192">
    <property type="entry name" value="HELICASE_ATP_BIND_1"/>
    <property type="match status" value="1"/>
</dbReference>
<evidence type="ECO:0000313" key="8">
    <source>
        <dbReference type="EMBL" id="NEN74939.1"/>
    </source>
</evidence>
<keyword evidence="3 8" id="KW-0347">Helicase</keyword>
<dbReference type="InterPro" id="IPR027417">
    <property type="entry name" value="P-loop_NTPase"/>
</dbReference>
<dbReference type="EC" id="3.6.4.13" evidence="8"/>
<dbReference type="InterPro" id="IPR011545">
    <property type="entry name" value="DEAD/DEAH_box_helicase_dom"/>
</dbReference>
<feature type="domain" description="Helicase ATP-binding" evidence="6">
    <location>
        <begin position="84"/>
        <end position="247"/>
    </location>
</feature>
<dbReference type="Pfam" id="PF11898">
    <property type="entry name" value="DUF3418"/>
    <property type="match status" value="1"/>
</dbReference>
<dbReference type="SMART" id="SM00847">
    <property type="entry name" value="HA2"/>
    <property type="match status" value="1"/>
</dbReference>
<dbReference type="InterPro" id="IPR011709">
    <property type="entry name" value="DEAD-box_helicase_OB_fold"/>
</dbReference>
<dbReference type="InterPro" id="IPR001650">
    <property type="entry name" value="Helicase_C-like"/>
</dbReference>
<dbReference type="GO" id="GO:0005524">
    <property type="term" value="F:ATP binding"/>
    <property type="evidence" value="ECO:0007669"/>
    <property type="project" value="UniProtKB-KW"/>
</dbReference>
<gene>
    <name evidence="8" type="primary">hrpA</name>
    <name evidence="8" type="ORF">F9B74_01160</name>
</gene>
<dbReference type="InterPro" id="IPR014001">
    <property type="entry name" value="Helicase_ATP-bd"/>
</dbReference>
<keyword evidence="2 8" id="KW-0378">Hydrolase</keyword>
<dbReference type="Proteomes" id="UP000477651">
    <property type="component" value="Unassembled WGS sequence"/>
</dbReference>
<dbReference type="SUPFAM" id="SSF52540">
    <property type="entry name" value="P-loop containing nucleoside triphosphate hydrolases"/>
    <property type="match status" value="1"/>
</dbReference>
<dbReference type="SMART" id="SM00382">
    <property type="entry name" value="AAA"/>
    <property type="match status" value="1"/>
</dbReference>
<comment type="caution">
    <text evidence="8">The sequence shown here is derived from an EMBL/GenBank/DDBJ whole genome shotgun (WGS) entry which is preliminary data.</text>
</comment>
<dbReference type="GO" id="GO:0003724">
    <property type="term" value="F:RNA helicase activity"/>
    <property type="evidence" value="ECO:0007669"/>
    <property type="project" value="UniProtKB-EC"/>
</dbReference>
<feature type="region of interest" description="Disordered" evidence="5">
    <location>
        <begin position="25"/>
        <end position="69"/>
    </location>
</feature>
<protein>
    <submittedName>
        <fullName evidence="8">ATP-dependent RNA helicase HrpA</fullName>
        <ecNumber evidence="8">3.6.4.13</ecNumber>
    </submittedName>
</protein>
<dbReference type="InterPro" id="IPR048333">
    <property type="entry name" value="HA2_WH"/>
</dbReference>
<dbReference type="InterPro" id="IPR024590">
    <property type="entry name" value="HrpA_C"/>
</dbReference>
<dbReference type="Gene3D" id="3.40.50.300">
    <property type="entry name" value="P-loop containing nucleotide triphosphate hydrolases"/>
    <property type="match status" value="2"/>
</dbReference>
<evidence type="ECO:0000256" key="3">
    <source>
        <dbReference type="ARBA" id="ARBA00022806"/>
    </source>
</evidence>
<evidence type="ECO:0000256" key="1">
    <source>
        <dbReference type="ARBA" id="ARBA00022741"/>
    </source>
</evidence>
<name>A0A6L9Y3F9_9BURK</name>
<dbReference type="PROSITE" id="PS51194">
    <property type="entry name" value="HELICASE_CTER"/>
    <property type="match status" value="1"/>
</dbReference>
<evidence type="ECO:0000313" key="9">
    <source>
        <dbReference type="Proteomes" id="UP000477651"/>
    </source>
</evidence>
<dbReference type="FunFam" id="1.20.120.1080:FF:000005">
    <property type="entry name" value="ATP-dependent helicase HrpA"/>
    <property type="match status" value="1"/>
</dbReference>
<dbReference type="InterPro" id="IPR010222">
    <property type="entry name" value="RNA_helicase_HrpA"/>
</dbReference>
<dbReference type="NCBIfam" id="TIGR01967">
    <property type="entry name" value="DEAH_box_HrpA"/>
    <property type="match status" value="1"/>
</dbReference>
<organism evidence="8 9">
    <name type="scientific">Pelistega ratti</name>
    <dbReference type="NCBI Taxonomy" id="2652177"/>
    <lineage>
        <taxon>Bacteria</taxon>
        <taxon>Pseudomonadati</taxon>
        <taxon>Pseudomonadota</taxon>
        <taxon>Betaproteobacteria</taxon>
        <taxon>Burkholderiales</taxon>
        <taxon>Alcaligenaceae</taxon>
        <taxon>Pelistega</taxon>
    </lineage>
</organism>
<dbReference type="CDD" id="cd18791">
    <property type="entry name" value="SF2_C_RHA"/>
    <property type="match status" value="1"/>
</dbReference>
<keyword evidence="4" id="KW-0067">ATP-binding</keyword>
<proteinExistence type="predicted"/>
<dbReference type="GO" id="GO:0003723">
    <property type="term" value="F:RNA binding"/>
    <property type="evidence" value="ECO:0007669"/>
    <property type="project" value="TreeGrafter"/>
</dbReference>
<dbReference type="NCBIfam" id="NF008348">
    <property type="entry name" value="PRK11131.1"/>
    <property type="match status" value="1"/>
</dbReference>
<evidence type="ECO:0000256" key="4">
    <source>
        <dbReference type="ARBA" id="ARBA00022840"/>
    </source>
</evidence>
<dbReference type="Pfam" id="PF00270">
    <property type="entry name" value="DEAD"/>
    <property type="match status" value="1"/>
</dbReference>
<dbReference type="InterPro" id="IPR007502">
    <property type="entry name" value="Helicase-assoc_dom"/>
</dbReference>
<keyword evidence="1" id="KW-0547">Nucleotide-binding</keyword>
<dbReference type="Pfam" id="PF21010">
    <property type="entry name" value="HA2_C"/>
    <property type="match status" value="1"/>
</dbReference>
<accession>A0A6L9Y3F9</accession>
<dbReference type="InterPro" id="IPR003593">
    <property type="entry name" value="AAA+_ATPase"/>
</dbReference>